<keyword evidence="2" id="KW-1185">Reference proteome</keyword>
<dbReference type="SUPFAM" id="SSF69118">
    <property type="entry name" value="AhpD-like"/>
    <property type="match status" value="1"/>
</dbReference>
<dbReference type="InterPro" id="IPR029032">
    <property type="entry name" value="AhpD-like"/>
</dbReference>
<dbReference type="Gene3D" id="1.20.1290.10">
    <property type="entry name" value="AhpD-like"/>
    <property type="match status" value="1"/>
</dbReference>
<reference evidence="1 2" key="1">
    <citation type="submission" date="2019-02" db="EMBL/GenBank/DDBJ databases">
        <title>Siculibacillus lacustris gen. nov., sp. nov., a new rosette-forming bacterium isolated from a freshwater crater lake (Lake St. Ana, Romania).</title>
        <authorList>
            <person name="Felfoldi T."/>
            <person name="Marton Z."/>
            <person name="Szabo A."/>
            <person name="Mentes A."/>
            <person name="Boka K."/>
            <person name="Marialigeti K."/>
            <person name="Mathe I."/>
            <person name="Koncz M."/>
            <person name="Schumann P."/>
            <person name="Toth E."/>
        </authorList>
    </citation>
    <scope>NUCLEOTIDE SEQUENCE [LARGE SCALE GENOMIC DNA]</scope>
    <source>
        <strain evidence="1 2">SA-279</strain>
    </source>
</reference>
<name>A0A4Q9VUX7_9HYPH</name>
<dbReference type="EMBL" id="SJFN01000009">
    <property type="protein sequence ID" value="TBW38973.1"/>
    <property type="molecule type" value="Genomic_DNA"/>
</dbReference>
<gene>
    <name evidence="1" type="ORF">EYW49_07535</name>
</gene>
<dbReference type="Proteomes" id="UP000292781">
    <property type="component" value="Unassembled WGS sequence"/>
</dbReference>
<comment type="caution">
    <text evidence="1">The sequence shown here is derived from an EMBL/GenBank/DDBJ whole genome shotgun (WGS) entry which is preliminary data.</text>
</comment>
<evidence type="ECO:0000313" key="2">
    <source>
        <dbReference type="Proteomes" id="UP000292781"/>
    </source>
</evidence>
<protein>
    <submittedName>
        <fullName evidence="1">Uncharacterized protein</fullName>
    </submittedName>
</protein>
<accession>A0A4Q9VUX7</accession>
<sequence>MTADVSIPDYDDLDAVARARWDEQIARHGRVTHMKRTLLHAVPAFDALMTWYPLFDAVKAVVGERAALFFAHAISAANHCLICDTFFVKILRDRGLDPANLVYDATEDLLVRFGRALVADGGRVPDALLGEVKASFGEADLVLLTGFASLMIATNLINTALRVPLDEYLYAYTAVRSE</sequence>
<evidence type="ECO:0000313" key="1">
    <source>
        <dbReference type="EMBL" id="TBW38973.1"/>
    </source>
</evidence>
<dbReference type="RefSeq" id="WP_131307817.1">
    <property type="nucleotide sequence ID" value="NZ_SJFN01000009.1"/>
</dbReference>
<organism evidence="1 2">
    <name type="scientific">Siculibacillus lacustris</name>
    <dbReference type="NCBI Taxonomy" id="1549641"/>
    <lineage>
        <taxon>Bacteria</taxon>
        <taxon>Pseudomonadati</taxon>
        <taxon>Pseudomonadota</taxon>
        <taxon>Alphaproteobacteria</taxon>
        <taxon>Hyphomicrobiales</taxon>
        <taxon>Ancalomicrobiaceae</taxon>
        <taxon>Siculibacillus</taxon>
    </lineage>
</organism>
<dbReference type="AlphaFoldDB" id="A0A4Q9VUX7"/>
<dbReference type="OrthoDB" id="3233491at2"/>
<proteinExistence type="predicted"/>